<dbReference type="PANTHER" id="PTHR30471:SF3">
    <property type="entry name" value="UPF0758 PROTEIN YEES-RELATED"/>
    <property type="match status" value="1"/>
</dbReference>
<dbReference type="PROSITE" id="PS01302">
    <property type="entry name" value="UPF0758"/>
    <property type="match status" value="1"/>
</dbReference>
<keyword evidence="6" id="KW-0482">Metalloprotease</keyword>
<keyword evidence="2" id="KW-0645">Protease</keyword>
<accession>A0ABS1T7A1</accession>
<evidence type="ECO:0000256" key="5">
    <source>
        <dbReference type="ARBA" id="ARBA00022833"/>
    </source>
</evidence>
<dbReference type="InterPro" id="IPR020891">
    <property type="entry name" value="UPF0758_CS"/>
</dbReference>
<keyword evidence="10" id="KW-1185">Reference proteome</keyword>
<dbReference type="PANTHER" id="PTHR30471">
    <property type="entry name" value="DNA REPAIR PROTEIN RADC"/>
    <property type="match status" value="1"/>
</dbReference>
<evidence type="ECO:0000313" key="9">
    <source>
        <dbReference type="EMBL" id="MBL4935223.1"/>
    </source>
</evidence>
<reference evidence="9 10" key="1">
    <citation type="submission" date="2021-01" db="EMBL/GenBank/DDBJ databases">
        <title>Genome public.</title>
        <authorList>
            <person name="Liu C."/>
            <person name="Sun Q."/>
        </authorList>
    </citation>
    <scope>NUCLEOTIDE SEQUENCE [LARGE SCALE GENOMIC DNA]</scope>
    <source>
        <strain evidence="9 10">YIM B02515</strain>
    </source>
</reference>
<feature type="domain" description="MPN" evidence="8">
    <location>
        <begin position="106"/>
        <end position="228"/>
    </location>
</feature>
<dbReference type="EMBL" id="JAESWC010000002">
    <property type="protein sequence ID" value="MBL4935223.1"/>
    <property type="molecule type" value="Genomic_DNA"/>
</dbReference>
<dbReference type="Proteomes" id="UP000632377">
    <property type="component" value="Unassembled WGS sequence"/>
</dbReference>
<evidence type="ECO:0000313" key="10">
    <source>
        <dbReference type="Proteomes" id="UP000632377"/>
    </source>
</evidence>
<comment type="similarity">
    <text evidence="1 7">Belongs to the UPF0758 family.</text>
</comment>
<evidence type="ECO:0000256" key="4">
    <source>
        <dbReference type="ARBA" id="ARBA00022801"/>
    </source>
</evidence>
<dbReference type="InterPro" id="IPR025657">
    <property type="entry name" value="RadC_JAB"/>
</dbReference>
<protein>
    <submittedName>
        <fullName evidence="9">DNA repair protein RadC</fullName>
    </submittedName>
</protein>
<name>A0ABS1T7A1_9CLOT</name>
<dbReference type="InterPro" id="IPR046778">
    <property type="entry name" value="UPF0758_N"/>
</dbReference>
<dbReference type="Pfam" id="PF20582">
    <property type="entry name" value="UPF0758_N"/>
    <property type="match status" value="1"/>
</dbReference>
<keyword evidence="3" id="KW-0479">Metal-binding</keyword>
<evidence type="ECO:0000256" key="3">
    <source>
        <dbReference type="ARBA" id="ARBA00022723"/>
    </source>
</evidence>
<dbReference type="InterPro" id="IPR037518">
    <property type="entry name" value="MPN"/>
</dbReference>
<dbReference type="RefSeq" id="WP_202747828.1">
    <property type="nucleotide sequence ID" value="NZ_JAESWC010000002.1"/>
</dbReference>
<dbReference type="PROSITE" id="PS50249">
    <property type="entry name" value="MPN"/>
    <property type="match status" value="1"/>
</dbReference>
<dbReference type="Pfam" id="PF04002">
    <property type="entry name" value="RadC"/>
    <property type="match status" value="1"/>
</dbReference>
<dbReference type="CDD" id="cd08071">
    <property type="entry name" value="MPN_DUF2466"/>
    <property type="match status" value="1"/>
</dbReference>
<evidence type="ECO:0000256" key="2">
    <source>
        <dbReference type="ARBA" id="ARBA00022670"/>
    </source>
</evidence>
<comment type="caution">
    <text evidence="9">The sequence shown here is derived from an EMBL/GenBank/DDBJ whole genome shotgun (WGS) entry which is preliminary data.</text>
</comment>
<keyword evidence="4" id="KW-0378">Hydrolase</keyword>
<evidence type="ECO:0000259" key="8">
    <source>
        <dbReference type="PROSITE" id="PS50249"/>
    </source>
</evidence>
<gene>
    <name evidence="9" type="primary">radC</name>
    <name evidence="9" type="ORF">JK636_05575</name>
</gene>
<proteinExistence type="inferred from homology"/>
<dbReference type="NCBIfam" id="TIGR00608">
    <property type="entry name" value="radc"/>
    <property type="match status" value="1"/>
</dbReference>
<dbReference type="Gene3D" id="3.40.140.10">
    <property type="entry name" value="Cytidine Deaminase, domain 2"/>
    <property type="match status" value="1"/>
</dbReference>
<evidence type="ECO:0000256" key="7">
    <source>
        <dbReference type="RuleBase" id="RU003797"/>
    </source>
</evidence>
<sequence>MERTLRVMDLPENERPREKLLKYGAETLSNGELIAIILRTGSSSEDILNLSNRVLKETGGLNGLLASDAHEFLSLKGIGAAKAAQLMSLAEISKRFRTFRSGEEYKITQPKDAAELLMEDMRYLKQEHLKVIMLNTKNIVITVKSVSVGSLNSSIVHPREVFCEAIKKSSASIIISHNHPSGDPSPSSEDISLTQRIKESGKLLGIELLDHIIIGNGNYVSLKEKGII</sequence>
<evidence type="ECO:0000256" key="1">
    <source>
        <dbReference type="ARBA" id="ARBA00010243"/>
    </source>
</evidence>
<dbReference type="NCBIfam" id="NF000642">
    <property type="entry name" value="PRK00024.1"/>
    <property type="match status" value="1"/>
</dbReference>
<dbReference type="InterPro" id="IPR001405">
    <property type="entry name" value="UPF0758"/>
</dbReference>
<keyword evidence="5" id="KW-0862">Zinc</keyword>
<organism evidence="9 10">
    <name type="scientific">Clostridium rhizosphaerae</name>
    <dbReference type="NCBI Taxonomy" id="2803861"/>
    <lineage>
        <taxon>Bacteria</taxon>
        <taxon>Bacillati</taxon>
        <taxon>Bacillota</taxon>
        <taxon>Clostridia</taxon>
        <taxon>Eubacteriales</taxon>
        <taxon>Clostridiaceae</taxon>
        <taxon>Clostridium</taxon>
    </lineage>
</organism>
<evidence type="ECO:0000256" key="6">
    <source>
        <dbReference type="ARBA" id="ARBA00023049"/>
    </source>
</evidence>